<protein>
    <submittedName>
        <fullName evidence="1">Uncharacterized protein</fullName>
    </submittedName>
</protein>
<dbReference type="InterPro" id="IPR036322">
    <property type="entry name" value="WD40_repeat_dom_sf"/>
</dbReference>
<dbReference type="OrthoDB" id="7668193at2759"/>
<dbReference type="STRING" id="984485.A0A1E4RK26"/>
<dbReference type="Proteomes" id="UP000095085">
    <property type="component" value="Unassembled WGS sequence"/>
</dbReference>
<feature type="non-terminal residue" evidence="1">
    <location>
        <position position="305"/>
    </location>
</feature>
<evidence type="ECO:0000313" key="1">
    <source>
        <dbReference type="EMBL" id="ODV67435.1"/>
    </source>
</evidence>
<gene>
    <name evidence="1" type="ORF">HYPBUDRAFT_96847</name>
</gene>
<sequence>MKPVKKFSLRSHDSSITALLPVENQVISGDSQGDLVWWDLVKKRPIKKWKAHRGSIITLKKLYNGLILSHAKDHSLKLWDLTNVESCYAEVPINTLNFCNIDVIEGYLLCPSTIDSEKFDLYSLFESEKFELKRLLHNVDPYQLYKDKEDIDDEVNHLKRGKFGSMMKVMFTSNNQFIIGYESGALITFNLVLPLVKVTDTQTRINKDCKVTVDEINQYHQPNPILSLTYNSQLISGSTGKSIFFHTDCKTIPSNHYGIQQLVTYDQLLIGLFWDGVIKIYDLTTKFELWKYYRKTERISKNEDN</sequence>
<dbReference type="SMART" id="SM00320">
    <property type="entry name" value="WD40"/>
    <property type="match status" value="3"/>
</dbReference>
<dbReference type="Gene3D" id="2.130.10.10">
    <property type="entry name" value="YVTN repeat-like/Quinoprotein amine dehydrogenase"/>
    <property type="match status" value="1"/>
</dbReference>
<reference evidence="2" key="1">
    <citation type="submission" date="2016-05" db="EMBL/GenBank/DDBJ databases">
        <title>Comparative genomics of biotechnologically important yeasts.</title>
        <authorList>
            <consortium name="DOE Joint Genome Institute"/>
            <person name="Riley R."/>
            <person name="Haridas S."/>
            <person name="Wolfe K.H."/>
            <person name="Lopes M.R."/>
            <person name="Hittinger C.T."/>
            <person name="Goker M."/>
            <person name="Salamov A."/>
            <person name="Wisecaver J."/>
            <person name="Long T.M."/>
            <person name="Aerts A.L."/>
            <person name="Barry K."/>
            <person name="Choi C."/>
            <person name="Clum A."/>
            <person name="Coughlan A.Y."/>
            <person name="Deshpande S."/>
            <person name="Douglass A.P."/>
            <person name="Hanson S.J."/>
            <person name="Klenk H.-P."/>
            <person name="Labutti K."/>
            <person name="Lapidus A."/>
            <person name="Lindquist E."/>
            <person name="Lipzen A."/>
            <person name="Meier-Kolthoff J.P."/>
            <person name="Ohm R.A."/>
            <person name="Otillar R.P."/>
            <person name="Pangilinan J."/>
            <person name="Peng Y."/>
            <person name="Rokas A."/>
            <person name="Rosa C.A."/>
            <person name="Scheuner C."/>
            <person name="Sibirny A.A."/>
            <person name="Slot J.C."/>
            <person name="Stielow J.B."/>
            <person name="Sun H."/>
            <person name="Kurtzman C.P."/>
            <person name="Blackwell M."/>
            <person name="Grigoriev I.V."/>
            <person name="Jeffries T.W."/>
        </authorList>
    </citation>
    <scope>NUCLEOTIDE SEQUENCE [LARGE SCALE GENOMIC DNA]</scope>
    <source>
        <strain evidence="2">NRRL Y-1933</strain>
    </source>
</reference>
<dbReference type="AlphaFoldDB" id="A0A1E4RK26"/>
<dbReference type="EMBL" id="KV454540">
    <property type="protein sequence ID" value="ODV67435.1"/>
    <property type="molecule type" value="Genomic_DNA"/>
</dbReference>
<accession>A0A1E4RK26</accession>
<evidence type="ECO:0000313" key="2">
    <source>
        <dbReference type="Proteomes" id="UP000095085"/>
    </source>
</evidence>
<dbReference type="InterPro" id="IPR015943">
    <property type="entry name" value="WD40/YVTN_repeat-like_dom_sf"/>
</dbReference>
<name>A0A1E4RK26_9ASCO</name>
<dbReference type="GeneID" id="30998527"/>
<proteinExistence type="predicted"/>
<dbReference type="InterPro" id="IPR001680">
    <property type="entry name" value="WD40_rpt"/>
</dbReference>
<dbReference type="RefSeq" id="XP_020076502.1">
    <property type="nucleotide sequence ID" value="XM_020223978.1"/>
</dbReference>
<keyword evidence="2" id="KW-1185">Reference proteome</keyword>
<organism evidence="1 2">
    <name type="scientific">Hyphopichia burtonii NRRL Y-1933</name>
    <dbReference type="NCBI Taxonomy" id="984485"/>
    <lineage>
        <taxon>Eukaryota</taxon>
        <taxon>Fungi</taxon>
        <taxon>Dikarya</taxon>
        <taxon>Ascomycota</taxon>
        <taxon>Saccharomycotina</taxon>
        <taxon>Pichiomycetes</taxon>
        <taxon>Debaryomycetaceae</taxon>
        <taxon>Hyphopichia</taxon>
    </lineage>
</organism>
<dbReference type="SUPFAM" id="SSF50978">
    <property type="entry name" value="WD40 repeat-like"/>
    <property type="match status" value="1"/>
</dbReference>